<evidence type="ECO:0008006" key="4">
    <source>
        <dbReference type="Google" id="ProtNLM"/>
    </source>
</evidence>
<evidence type="ECO:0000313" key="3">
    <source>
        <dbReference type="Proteomes" id="UP000007013"/>
    </source>
</evidence>
<gene>
    <name evidence="2" type="ordered locus">Oter_3862</name>
</gene>
<dbReference type="OrthoDB" id="190802at2"/>
<organism evidence="2 3">
    <name type="scientific">Opitutus terrae (strain DSM 11246 / JCM 15787 / PB90-1)</name>
    <dbReference type="NCBI Taxonomy" id="452637"/>
    <lineage>
        <taxon>Bacteria</taxon>
        <taxon>Pseudomonadati</taxon>
        <taxon>Verrucomicrobiota</taxon>
        <taxon>Opitutia</taxon>
        <taxon>Opitutales</taxon>
        <taxon>Opitutaceae</taxon>
        <taxon>Opitutus</taxon>
    </lineage>
</organism>
<keyword evidence="3" id="KW-1185">Reference proteome</keyword>
<keyword evidence="1" id="KW-1133">Transmembrane helix</keyword>
<reference evidence="2 3" key="1">
    <citation type="journal article" date="2011" name="J. Bacteriol.">
        <title>Genome sequence of the verrucomicrobium Opitutus terrae PB90-1, an abundant inhabitant of rice paddy soil ecosystems.</title>
        <authorList>
            <person name="van Passel M.W."/>
            <person name="Kant R."/>
            <person name="Palva A."/>
            <person name="Copeland A."/>
            <person name="Lucas S."/>
            <person name="Lapidus A."/>
            <person name="Glavina del Rio T."/>
            <person name="Pitluck S."/>
            <person name="Goltsman E."/>
            <person name="Clum A."/>
            <person name="Sun H."/>
            <person name="Schmutz J."/>
            <person name="Larimer F.W."/>
            <person name="Land M.L."/>
            <person name="Hauser L."/>
            <person name="Kyrpides N."/>
            <person name="Mikhailova N."/>
            <person name="Richardson P.P."/>
            <person name="Janssen P.H."/>
            <person name="de Vos W.M."/>
            <person name="Smidt H."/>
        </authorList>
    </citation>
    <scope>NUCLEOTIDE SEQUENCE [LARGE SCALE GENOMIC DNA]</scope>
    <source>
        <strain evidence="3">DSM 11246 / JCM 15787 / PB90-1</strain>
    </source>
</reference>
<evidence type="ECO:0000256" key="1">
    <source>
        <dbReference type="SAM" id="Phobius"/>
    </source>
</evidence>
<dbReference type="EMBL" id="CP001032">
    <property type="protein sequence ID" value="ACB77136.1"/>
    <property type="molecule type" value="Genomic_DNA"/>
</dbReference>
<protein>
    <recommendedName>
        <fullName evidence="4">Transmembrane protein</fullName>
    </recommendedName>
</protein>
<accession>B1ZZ64</accession>
<sequence length="198" mass="22271">MSDAEPISLPGEFRPTSGTMEAWNAAYVRVEDYLRAHRLQNRLHASRLILRVLERAAKRHAENPRLDPTSLAAEEVEQEMDTWFADMLDERDQPHDRIAVDGRVALLLCDGPQKWPYAFLEKGVNAPVEFAEAMRKGALTAGPDMAVSSMVPRPIDLGPISEAAGETLERFEQLPLLRTLFLWLLFAGVLAVIFYATR</sequence>
<dbReference type="AlphaFoldDB" id="B1ZZ64"/>
<evidence type="ECO:0000313" key="2">
    <source>
        <dbReference type="EMBL" id="ACB77136.1"/>
    </source>
</evidence>
<dbReference type="Proteomes" id="UP000007013">
    <property type="component" value="Chromosome"/>
</dbReference>
<keyword evidence="1" id="KW-0472">Membrane</keyword>
<feature type="transmembrane region" description="Helical" evidence="1">
    <location>
        <begin position="180"/>
        <end position="197"/>
    </location>
</feature>
<keyword evidence="1" id="KW-0812">Transmembrane</keyword>
<proteinExistence type="predicted"/>
<dbReference type="STRING" id="452637.Oter_3862"/>
<dbReference type="eggNOG" id="ENOG5031UM6">
    <property type="taxonomic scope" value="Bacteria"/>
</dbReference>
<dbReference type="KEGG" id="ote:Oter_3862"/>
<dbReference type="RefSeq" id="WP_012376665.1">
    <property type="nucleotide sequence ID" value="NC_010571.1"/>
</dbReference>
<dbReference type="HOGENOM" id="CLU_1266451_0_0_0"/>
<name>B1ZZ64_OPITP</name>